<evidence type="ECO:0000259" key="3">
    <source>
        <dbReference type="Pfam" id="PF12081"/>
    </source>
</evidence>
<feature type="signal peptide" evidence="1">
    <location>
        <begin position="1"/>
        <end position="29"/>
    </location>
</feature>
<evidence type="ECO:0008006" key="8">
    <source>
        <dbReference type="Google" id="ProtNLM"/>
    </source>
</evidence>
<dbReference type="InterPro" id="IPR022720">
    <property type="entry name" value="Motility-assoc_prot_GldM_N"/>
</dbReference>
<dbReference type="Pfam" id="PF21601">
    <property type="entry name" value="GldM_2nd"/>
    <property type="match status" value="1"/>
</dbReference>
<proteinExistence type="predicted"/>
<evidence type="ECO:0000259" key="5">
    <source>
        <dbReference type="Pfam" id="PF21602"/>
    </source>
</evidence>
<evidence type="ECO:0000313" key="6">
    <source>
        <dbReference type="EMBL" id="KAI9550589.1"/>
    </source>
</evidence>
<dbReference type="InterPro" id="IPR022719">
    <property type="entry name" value="Motility-assoc_prot_GldM_C"/>
</dbReference>
<dbReference type="Pfam" id="PF12080">
    <property type="entry name" value="GldM_4th"/>
    <property type="match status" value="1"/>
</dbReference>
<feature type="domain" description="Gliding motility-associated protein GldM C-terminal" evidence="2">
    <location>
        <begin position="404"/>
        <end position="506"/>
    </location>
</feature>
<feature type="domain" description="Gliding motility-associated protein GldM N-terminal" evidence="3">
    <location>
        <begin position="30"/>
        <end position="217"/>
    </location>
</feature>
<dbReference type="InterPro" id="IPR048406">
    <property type="entry name" value="GldM_Ig-like-2"/>
</dbReference>
<accession>A0AAD5PN21</accession>
<evidence type="ECO:0000313" key="7">
    <source>
        <dbReference type="Proteomes" id="UP000820818"/>
    </source>
</evidence>
<feature type="domain" description="Gliding motility-associated protein GldM second immunoglobulin-like" evidence="5">
    <location>
        <begin position="324"/>
        <end position="401"/>
    </location>
</feature>
<comment type="caution">
    <text evidence="6">The sequence shown here is derived from an EMBL/GenBank/DDBJ whole genome shotgun (WGS) entry which is preliminary data.</text>
</comment>
<sequence>MSIPKEPRALMVNLMYLVLTAMLALNVSAEIINAFFSLNKGIKDSNEIVAVSNKSMKDGIDEQVKVNPAKNAPFQAQAAKVMDITKDFESYVNGLTKELVDKAGGLDPKHSDGRPVKYKDKDIPNQIFILGGKGAELEAKIKSTREALLNAIADETKRKELTNKIALQVDEVPSDAHAKNWVELKFSHMPVAAVMPILTKLVADAKTSETALLNYLMDAVSGKKELKFDQFKVAIAPKKAYLIRGDKFEADVYLAAYSSNPGQDVSISVNGSGLGLKDGVAHYETTPSGIGKQTVKATASIKNPATGITTTTNGEFEYEVGEKSATISAEKMNVFYIGVTNPIAVSAAGISSNSLKVSGSNCSVTKVDNNNYNVVASAPGEAIITISGEGGFTATKKFRVKMIPNPVAMYGVGKSAKGGPIGSGEMAAFNGLRAELENFDFDAKCSIQSYVMVHVPRREDPRQANVTGPVNGDATRLTSAAKPGDTYNLMNIKARCPGDQVARDLGSMTFFVR</sequence>
<protein>
    <recommendedName>
        <fullName evidence="8">Gliding motility protein GldM</fullName>
    </recommendedName>
</protein>
<gene>
    <name evidence="6" type="ORF">GHT06_005836</name>
</gene>
<dbReference type="Proteomes" id="UP000820818">
    <property type="component" value="Unassembled WGS sequence"/>
</dbReference>
<organism evidence="6 7">
    <name type="scientific">Daphnia sinensis</name>
    <dbReference type="NCBI Taxonomy" id="1820382"/>
    <lineage>
        <taxon>Eukaryota</taxon>
        <taxon>Metazoa</taxon>
        <taxon>Ecdysozoa</taxon>
        <taxon>Arthropoda</taxon>
        <taxon>Crustacea</taxon>
        <taxon>Branchiopoda</taxon>
        <taxon>Diplostraca</taxon>
        <taxon>Cladocera</taxon>
        <taxon>Anomopoda</taxon>
        <taxon>Daphniidae</taxon>
        <taxon>Daphnia</taxon>
        <taxon>Daphnia similis group</taxon>
    </lineage>
</organism>
<keyword evidence="1" id="KW-0732">Signal</keyword>
<evidence type="ECO:0000259" key="4">
    <source>
        <dbReference type="Pfam" id="PF21601"/>
    </source>
</evidence>
<dbReference type="Pfam" id="PF12081">
    <property type="entry name" value="GldM_1st"/>
    <property type="match status" value="1"/>
</dbReference>
<keyword evidence="7" id="KW-1185">Reference proteome</keyword>
<dbReference type="Pfam" id="PF21602">
    <property type="entry name" value="GldM_3rd"/>
    <property type="match status" value="1"/>
</dbReference>
<name>A0AAD5PN21_9CRUS</name>
<dbReference type="InterPro" id="IPR048405">
    <property type="entry name" value="GldM_Ig-like-1"/>
</dbReference>
<reference evidence="6" key="1">
    <citation type="submission" date="2022-05" db="EMBL/GenBank/DDBJ databases">
        <title>A multi-omics perspective on studying reproductive biology in Daphnia sinensis.</title>
        <authorList>
            <person name="Jia J."/>
        </authorList>
    </citation>
    <scope>NUCLEOTIDE SEQUENCE</scope>
    <source>
        <strain evidence="6">WSL</strain>
    </source>
</reference>
<dbReference type="AlphaFoldDB" id="A0AAD5PN21"/>
<evidence type="ECO:0000259" key="2">
    <source>
        <dbReference type="Pfam" id="PF12080"/>
    </source>
</evidence>
<evidence type="ECO:0000256" key="1">
    <source>
        <dbReference type="SAM" id="SignalP"/>
    </source>
</evidence>
<feature type="domain" description="Gliding motility-associated protein GldM first immunoglobulin-like" evidence="4">
    <location>
        <begin position="222"/>
        <end position="320"/>
    </location>
</feature>
<feature type="chain" id="PRO_5041953753" description="Gliding motility protein GldM" evidence="1">
    <location>
        <begin position="30"/>
        <end position="513"/>
    </location>
</feature>
<dbReference type="EMBL" id="WJBH02000119">
    <property type="protein sequence ID" value="KAI9550589.1"/>
    <property type="molecule type" value="Genomic_DNA"/>
</dbReference>